<gene>
    <name evidence="2" type="ORF">MAN_00008</name>
</gene>
<dbReference type="Gene3D" id="2.60.120.200">
    <property type="match status" value="1"/>
</dbReference>
<feature type="non-terminal residue" evidence="2">
    <location>
        <position position="1"/>
    </location>
</feature>
<proteinExistence type="predicted"/>
<dbReference type="InterPro" id="IPR025975">
    <property type="entry name" value="Polysacc_lyase"/>
</dbReference>
<sequence>MGLGHFSLTNLGSMLLLAATLVPTIHATPTRIHQNRQLQPTVVFADGFEGPAPTFGFTRSNIETVGSIKAVTNPVLEGQHSAEFTVANDGNSWRAEVAKNSLGFGSFSFSFANYLPTNWVDTPVNTIIAQWHGSKLTNGKNTNPPIALSVKDNYWQLKVHYLENPTDAKPKSQTYKLPQIVKGVWNQWDFRINWSGPENQGTLVVTLNGETVAEHHGPNNYHQKQAPYFKQGIYRPNWNPAKGHKYATGGPPVIVYCDNIIVTQFKE</sequence>
<dbReference type="Pfam" id="PF14099">
    <property type="entry name" value="Polysacc_lyase"/>
    <property type="match status" value="1"/>
</dbReference>
<feature type="signal peptide" evidence="1">
    <location>
        <begin position="1"/>
        <end position="27"/>
    </location>
</feature>
<dbReference type="EMBL" id="AZNF01000001">
    <property type="protein sequence ID" value="KID70409.1"/>
    <property type="molecule type" value="Genomic_DNA"/>
</dbReference>
<evidence type="ECO:0000256" key="1">
    <source>
        <dbReference type="SAM" id="SignalP"/>
    </source>
</evidence>
<dbReference type="VEuPathDB" id="FungiDB:MAN_00008"/>
<evidence type="ECO:0000313" key="2">
    <source>
        <dbReference type="EMBL" id="KID70409.1"/>
    </source>
</evidence>
<dbReference type="Proteomes" id="UP000031186">
    <property type="component" value="Unassembled WGS sequence"/>
</dbReference>
<organism evidence="2 3">
    <name type="scientific">Metarhizium anisopliae (strain ARSEF 549)</name>
    <dbReference type="NCBI Taxonomy" id="3151832"/>
    <lineage>
        <taxon>Eukaryota</taxon>
        <taxon>Fungi</taxon>
        <taxon>Dikarya</taxon>
        <taxon>Ascomycota</taxon>
        <taxon>Pezizomycotina</taxon>
        <taxon>Sordariomycetes</taxon>
        <taxon>Hypocreomycetidae</taxon>
        <taxon>Hypocreales</taxon>
        <taxon>Clavicipitaceae</taxon>
        <taxon>Metarhizium</taxon>
    </lineage>
</organism>
<dbReference type="HOGENOM" id="CLU_085006_0_0_1"/>
<name>A0A0B4GQJ2_METAF</name>
<reference evidence="2 3" key="1">
    <citation type="journal article" date="2014" name="Proc. Natl. Acad. Sci. U.S.A.">
        <title>Trajectory and genomic determinants of fungal-pathogen speciation and host adaptation.</title>
        <authorList>
            <person name="Hu X."/>
            <person name="Xiao G."/>
            <person name="Zheng P."/>
            <person name="Shang Y."/>
            <person name="Su Y."/>
            <person name="Zhang X."/>
            <person name="Liu X."/>
            <person name="Zhan S."/>
            <person name="St Leger R.J."/>
            <person name="Wang C."/>
        </authorList>
    </citation>
    <scope>NUCLEOTIDE SEQUENCE [LARGE SCALE GENOMIC DNA]</scope>
    <source>
        <strain evidence="2 3">ARSEF 549</strain>
    </source>
</reference>
<evidence type="ECO:0000313" key="3">
    <source>
        <dbReference type="Proteomes" id="UP000031186"/>
    </source>
</evidence>
<keyword evidence="1" id="KW-0732">Signal</keyword>
<accession>A0A0B4GQJ2</accession>
<comment type="caution">
    <text evidence="2">The sequence shown here is derived from an EMBL/GenBank/DDBJ whole genome shotgun (WGS) entry which is preliminary data.</text>
</comment>
<protein>
    <submittedName>
        <fullName evidence="2">Gll4265-like protein</fullName>
    </submittedName>
</protein>
<feature type="chain" id="PRO_5002089767" evidence="1">
    <location>
        <begin position="28"/>
        <end position="267"/>
    </location>
</feature>
<keyword evidence="3" id="KW-1185">Reference proteome</keyword>
<dbReference type="AlphaFoldDB" id="A0A0B4GQJ2"/>